<evidence type="ECO:0000313" key="2">
    <source>
        <dbReference type="Proteomes" id="UP000008281"/>
    </source>
</evidence>
<evidence type="ECO:0008006" key="3">
    <source>
        <dbReference type="Google" id="ProtNLM"/>
    </source>
</evidence>
<reference evidence="1" key="1">
    <citation type="submission" date="2007-07" db="EMBL/GenBank/DDBJ databases">
        <title>PCAP assembly of the Caenorhabditis remanei genome.</title>
        <authorList>
            <consortium name="The Caenorhabditis remanei Sequencing Consortium"/>
            <person name="Wilson R.K."/>
        </authorList>
    </citation>
    <scope>NUCLEOTIDE SEQUENCE [LARGE SCALE GENOMIC DNA]</scope>
    <source>
        <strain evidence="1">PB4641</strain>
    </source>
</reference>
<evidence type="ECO:0000313" key="1">
    <source>
        <dbReference type="EMBL" id="EFP10400.1"/>
    </source>
</evidence>
<dbReference type="eggNOG" id="ENOG502R2IF">
    <property type="taxonomic scope" value="Eukaryota"/>
</dbReference>
<dbReference type="OMA" id="ICAENEM"/>
<sequence length="406" mass="47436">MPLVFNQEAINGILFTLHFQKELPIVAHQKLMQMTGKEVMDVKQVTEFFEKIDNEEFGLKKMEEITLAQVLNVPDFGARYLDIDTRLRLRKTCTTIREIINQKPLHIDCLHYECEGENIEISTNEGFKVTYKINEEGLKVTSRDRVKSINAESEEKKIKLIQQDLMSILCSEKLRINTLRIESDQMSLGPRIGMKALRNTLNQIPNKLKINNLEYFVLESRDVVLKAALKKIDPEHLRFLQRKNESFYWASILNIYTAASIKEWKRLKSLKISCPKLLIPDIINSYTHFEYAHLEICRFYGRSDIMLSKYIIVLIDKLLQNPNLKQLKICAENEMGAVEFQDINGILQQYNNNAPYSCWISIPYPDSDKKLEMLVEKNMIWFKGPCYVKGELEEERSDEEDDMPPI</sequence>
<dbReference type="InParanoid" id="E3MW33"/>
<name>E3MW33_CAERE</name>
<accession>E3MW33</accession>
<protein>
    <recommendedName>
        <fullName evidence="3">DUF38 domain-containing protein</fullName>
    </recommendedName>
</protein>
<dbReference type="EMBL" id="DS268485">
    <property type="protein sequence ID" value="EFP10400.1"/>
    <property type="molecule type" value="Genomic_DNA"/>
</dbReference>
<keyword evidence="2" id="KW-1185">Reference proteome</keyword>
<dbReference type="Proteomes" id="UP000008281">
    <property type="component" value="Unassembled WGS sequence"/>
</dbReference>
<proteinExistence type="predicted"/>
<gene>
    <name evidence="1" type="ORF">CRE_22966</name>
</gene>
<dbReference type="HOGENOM" id="CLU_055341_0_0_1"/>
<dbReference type="AlphaFoldDB" id="E3MW33"/>
<organism evidence="2">
    <name type="scientific">Caenorhabditis remanei</name>
    <name type="common">Caenorhabditis vulgaris</name>
    <dbReference type="NCBI Taxonomy" id="31234"/>
    <lineage>
        <taxon>Eukaryota</taxon>
        <taxon>Metazoa</taxon>
        <taxon>Ecdysozoa</taxon>
        <taxon>Nematoda</taxon>
        <taxon>Chromadorea</taxon>
        <taxon>Rhabditida</taxon>
        <taxon>Rhabditina</taxon>
        <taxon>Rhabditomorpha</taxon>
        <taxon>Rhabditoidea</taxon>
        <taxon>Rhabditidae</taxon>
        <taxon>Peloderinae</taxon>
        <taxon>Caenorhabditis</taxon>
    </lineage>
</organism>